<gene>
    <name evidence="2" type="ORF">D8S85_13745</name>
</gene>
<dbReference type="Gene3D" id="3.30.470.20">
    <property type="entry name" value="ATP-grasp fold, B domain"/>
    <property type="match status" value="1"/>
</dbReference>
<dbReference type="Proteomes" id="UP000270673">
    <property type="component" value="Chromosome"/>
</dbReference>
<protein>
    <recommendedName>
        <fullName evidence="1">Alpha-L-glutamate ligase-related protein ATP-grasp domain-containing protein</fullName>
    </recommendedName>
</protein>
<dbReference type="AlphaFoldDB" id="A0A3Q9IQB1"/>
<dbReference type="SUPFAM" id="SSF56059">
    <property type="entry name" value="Glutathione synthetase ATP-binding domain-like"/>
    <property type="match status" value="1"/>
</dbReference>
<dbReference type="Pfam" id="PF14397">
    <property type="entry name" value="ATPgrasp_ST"/>
    <property type="match status" value="1"/>
</dbReference>
<dbReference type="Gene3D" id="3.30.1490.20">
    <property type="entry name" value="ATP-grasp fold, A domain"/>
    <property type="match status" value="1"/>
</dbReference>
<organism evidence="2 3">
    <name type="scientific">Butyricimonas faecalis</name>
    <dbReference type="NCBI Taxonomy" id="2093856"/>
    <lineage>
        <taxon>Bacteria</taxon>
        <taxon>Pseudomonadati</taxon>
        <taxon>Bacteroidota</taxon>
        <taxon>Bacteroidia</taxon>
        <taxon>Bacteroidales</taxon>
        <taxon>Odoribacteraceae</taxon>
        <taxon>Butyricimonas</taxon>
    </lineage>
</organism>
<reference evidence="2 3" key="1">
    <citation type="submission" date="2018-10" db="EMBL/GenBank/DDBJ databases">
        <title>Butyricimonas faecalis sp. nov., isolated from human faeces and emended description of the genus Butyricimonas.</title>
        <authorList>
            <person name="Le Roy T."/>
            <person name="Van der Smissen P."/>
            <person name="Paquot A."/>
            <person name="Delzenne N."/>
            <person name="Muccioli G."/>
            <person name="Collet J.-F."/>
            <person name="Cani P.D."/>
        </authorList>
    </citation>
    <scope>NUCLEOTIDE SEQUENCE [LARGE SCALE GENOMIC DNA]</scope>
    <source>
        <strain evidence="2 3">H184</strain>
    </source>
</reference>
<evidence type="ECO:0000259" key="1">
    <source>
        <dbReference type="Pfam" id="PF14397"/>
    </source>
</evidence>
<keyword evidence="3" id="KW-1185">Reference proteome</keyword>
<dbReference type="OrthoDB" id="6315394at2"/>
<evidence type="ECO:0000313" key="2">
    <source>
        <dbReference type="EMBL" id="AZS30504.1"/>
    </source>
</evidence>
<evidence type="ECO:0000313" key="3">
    <source>
        <dbReference type="Proteomes" id="UP000270673"/>
    </source>
</evidence>
<dbReference type="InterPro" id="IPR013815">
    <property type="entry name" value="ATP_grasp_subdomain_1"/>
</dbReference>
<dbReference type="EMBL" id="CP032819">
    <property type="protein sequence ID" value="AZS30504.1"/>
    <property type="molecule type" value="Genomic_DNA"/>
</dbReference>
<sequence length="311" mass="35943">MSIQMNYFKYFKKAYLANKSAGDGVLSLLKFFLYYVKYGYSIRDFFSCEFCHMRNSEILNFISTREILLFYKKFNDLFMERNLINNKEKTLDLFSSYIYRDWVSGIDDKRLEEFLSKYDKCIVKPLEGSGGYGIEIVDTDLIKDGNYSVEGKLIEALIIQHDEINKLYPYAVNTLRVFSYYGHIIGSVLRVGRGGMNIDNASSGGLFAEVDINNGIIRRNAVNYQNKEYVVHPDTQVQFLGFQIPMWDDICNLICDATKLVEGIPLLGWDIAITNIGPEIVEVNAQPEIALLQISSKRGLRQILRKYDLYW</sequence>
<dbReference type="InterPro" id="IPR039523">
    <property type="entry name" value="RimK-rel_E_lig_ATP-grasp"/>
</dbReference>
<feature type="domain" description="Alpha-L-glutamate ligase-related protein ATP-grasp" evidence="1">
    <location>
        <begin position="152"/>
        <end position="306"/>
    </location>
</feature>
<accession>A0A3Q9IQB1</accession>
<dbReference type="KEGG" id="buy:D8S85_13745"/>
<proteinExistence type="predicted"/>
<dbReference type="GO" id="GO:0005524">
    <property type="term" value="F:ATP binding"/>
    <property type="evidence" value="ECO:0007669"/>
    <property type="project" value="InterPro"/>
</dbReference>
<name>A0A3Q9IQB1_9BACT</name>